<protein>
    <submittedName>
        <fullName evidence="2">Uncharacterized protein</fullName>
    </submittedName>
</protein>
<dbReference type="AlphaFoldDB" id="C4FAU7"/>
<feature type="compositionally biased region" description="Basic and acidic residues" evidence="1">
    <location>
        <begin position="27"/>
        <end position="36"/>
    </location>
</feature>
<evidence type="ECO:0000256" key="1">
    <source>
        <dbReference type="SAM" id="MobiDB-lite"/>
    </source>
</evidence>
<dbReference type="HOGENOM" id="CLU_3151641_0_0_11"/>
<dbReference type="EMBL" id="ABXH02000029">
    <property type="protein sequence ID" value="EEP44063.1"/>
    <property type="molecule type" value="Genomic_DNA"/>
</dbReference>
<comment type="caution">
    <text evidence="2">The sequence shown here is derived from an EMBL/GenBank/DDBJ whole genome shotgun (WGS) entry which is preliminary data.</text>
</comment>
<evidence type="ECO:0000313" key="3">
    <source>
        <dbReference type="Proteomes" id="UP000003295"/>
    </source>
</evidence>
<sequence length="48" mass="5394">MRLAISRLLRDRAKTAAELDCGASRTASRDGDRDVHPLGTPRRFKAER</sequence>
<reference evidence="2 3" key="1">
    <citation type="submission" date="2009-04" db="EMBL/GenBank/DDBJ databases">
        <authorList>
            <person name="Weinstock G."/>
            <person name="Sodergren E."/>
            <person name="Clifton S."/>
            <person name="Fulton L."/>
            <person name="Fulton B."/>
            <person name="Courtney L."/>
            <person name="Fronick C."/>
            <person name="Harrison M."/>
            <person name="Strong C."/>
            <person name="Farmer C."/>
            <person name="Delahaunty K."/>
            <person name="Markovic C."/>
            <person name="Hall O."/>
            <person name="Minx P."/>
            <person name="Tomlinson C."/>
            <person name="Mitreva M."/>
            <person name="Nelson J."/>
            <person name="Hou S."/>
            <person name="Wollam A."/>
            <person name="Pepin K.H."/>
            <person name="Johnson M."/>
            <person name="Bhonagiri V."/>
            <person name="Nash W.E."/>
            <person name="Warren W."/>
            <person name="Chinwalla A."/>
            <person name="Mardis E.R."/>
            <person name="Wilson R.K."/>
        </authorList>
    </citation>
    <scope>NUCLEOTIDE SEQUENCE [LARGE SCALE GENOMIC DNA]</scope>
    <source>
        <strain evidence="2 3">DSM 13280</strain>
    </source>
</reference>
<proteinExistence type="predicted"/>
<evidence type="ECO:0000313" key="2">
    <source>
        <dbReference type="EMBL" id="EEP44063.1"/>
    </source>
</evidence>
<name>C4FAU7_9ACTN</name>
<feature type="region of interest" description="Disordered" evidence="1">
    <location>
        <begin position="19"/>
        <end position="48"/>
    </location>
</feature>
<dbReference type="Proteomes" id="UP000003295">
    <property type="component" value="Unassembled WGS sequence"/>
</dbReference>
<gene>
    <name evidence="2" type="ORF">COLINT_03193</name>
</gene>
<organism evidence="2 3">
    <name type="scientific">Collinsella intestinalis DSM 13280</name>
    <dbReference type="NCBI Taxonomy" id="521003"/>
    <lineage>
        <taxon>Bacteria</taxon>
        <taxon>Bacillati</taxon>
        <taxon>Actinomycetota</taxon>
        <taxon>Coriobacteriia</taxon>
        <taxon>Coriobacteriales</taxon>
        <taxon>Coriobacteriaceae</taxon>
        <taxon>Collinsella</taxon>
    </lineage>
</organism>
<accession>C4FAU7</accession>